<sequence>MGCSFGVEQVLACLAFAINIIAAAAYFNMFESHTDVETGCNPGNYGRFCNASFYMAFSVFALGLVCLIFAIAELGLMIKPDWFSFVDSPFLRGIVYILSGIAVLGASGDLGIAAGALQMIIGVVLIVYFVVIKGKGGCKC</sequence>
<feature type="transmembrane region" description="Helical" evidence="1">
    <location>
        <begin position="90"/>
        <end position="106"/>
    </location>
</feature>
<dbReference type="EMBL" id="MLAK01000560">
    <property type="protein sequence ID" value="OHT12591.1"/>
    <property type="molecule type" value="Genomic_DNA"/>
</dbReference>
<gene>
    <name evidence="2" type="ORF">TRFO_03611</name>
</gene>
<protein>
    <submittedName>
        <fullName evidence="2">Uncharacterized protein</fullName>
    </submittedName>
</protein>
<dbReference type="RefSeq" id="XP_068365727.1">
    <property type="nucleotide sequence ID" value="XM_068491406.1"/>
</dbReference>
<reference evidence="2" key="1">
    <citation type="submission" date="2016-10" db="EMBL/GenBank/DDBJ databases">
        <authorList>
            <person name="Benchimol M."/>
            <person name="Almeida L.G."/>
            <person name="Vasconcelos A.T."/>
            <person name="Perreira-Neves A."/>
            <person name="Rosa I.A."/>
            <person name="Tasca T."/>
            <person name="Bogo M.R."/>
            <person name="de Souza W."/>
        </authorList>
    </citation>
    <scope>NUCLEOTIDE SEQUENCE [LARGE SCALE GENOMIC DNA]</scope>
    <source>
        <strain evidence="2">K</strain>
    </source>
</reference>
<keyword evidence="1" id="KW-0812">Transmembrane</keyword>
<dbReference type="VEuPathDB" id="TrichDB:TRFO_03611"/>
<dbReference type="GeneID" id="94826110"/>
<keyword evidence="3" id="KW-1185">Reference proteome</keyword>
<dbReference type="Proteomes" id="UP000179807">
    <property type="component" value="Unassembled WGS sequence"/>
</dbReference>
<keyword evidence="1" id="KW-1133">Transmembrane helix</keyword>
<feature type="transmembrane region" description="Helical" evidence="1">
    <location>
        <begin position="53"/>
        <end position="78"/>
    </location>
</feature>
<accession>A0A1J4KMP8</accession>
<feature type="transmembrane region" description="Helical" evidence="1">
    <location>
        <begin position="112"/>
        <end position="131"/>
    </location>
</feature>
<evidence type="ECO:0000313" key="3">
    <source>
        <dbReference type="Proteomes" id="UP000179807"/>
    </source>
</evidence>
<dbReference type="OrthoDB" id="10498472at2759"/>
<dbReference type="AlphaFoldDB" id="A0A1J4KMP8"/>
<proteinExistence type="predicted"/>
<evidence type="ECO:0000256" key="1">
    <source>
        <dbReference type="SAM" id="Phobius"/>
    </source>
</evidence>
<organism evidence="2 3">
    <name type="scientific">Tritrichomonas foetus</name>
    <dbReference type="NCBI Taxonomy" id="1144522"/>
    <lineage>
        <taxon>Eukaryota</taxon>
        <taxon>Metamonada</taxon>
        <taxon>Parabasalia</taxon>
        <taxon>Tritrichomonadida</taxon>
        <taxon>Tritrichomonadidae</taxon>
        <taxon>Tritrichomonas</taxon>
    </lineage>
</organism>
<comment type="caution">
    <text evidence="2">The sequence shown here is derived from an EMBL/GenBank/DDBJ whole genome shotgun (WGS) entry which is preliminary data.</text>
</comment>
<feature type="transmembrane region" description="Helical" evidence="1">
    <location>
        <begin position="7"/>
        <end position="27"/>
    </location>
</feature>
<evidence type="ECO:0000313" key="2">
    <source>
        <dbReference type="EMBL" id="OHT12591.1"/>
    </source>
</evidence>
<keyword evidence="1" id="KW-0472">Membrane</keyword>
<name>A0A1J4KMP8_9EUKA</name>